<dbReference type="STRING" id="1470434.AZF00_07545"/>
<keyword evidence="1" id="KW-1133">Transmembrane helix</keyword>
<dbReference type="Gene3D" id="1.20.120.1220">
    <property type="match status" value="1"/>
</dbReference>
<reference evidence="3 4" key="1">
    <citation type="submission" date="2015-12" db="EMBL/GenBank/DDBJ databases">
        <authorList>
            <person name="Shamseldin A."/>
            <person name="Moawad H."/>
            <person name="Abd El-Rahim W.M."/>
            <person name="Sadowsky M.J."/>
        </authorList>
    </citation>
    <scope>NUCLEOTIDE SEQUENCE [LARGE SCALE GENOMIC DNA]</scope>
    <source>
        <strain evidence="3 4">SM2</strain>
    </source>
</reference>
<dbReference type="KEGG" id="zal:AZF00_07545"/>
<organism evidence="3 4">
    <name type="scientific">Zhongshania aliphaticivorans</name>
    <dbReference type="NCBI Taxonomy" id="1470434"/>
    <lineage>
        <taxon>Bacteria</taxon>
        <taxon>Pseudomonadati</taxon>
        <taxon>Pseudomonadota</taxon>
        <taxon>Gammaproteobacteria</taxon>
        <taxon>Cellvibrionales</taxon>
        <taxon>Spongiibacteraceae</taxon>
        <taxon>Zhongshania</taxon>
    </lineage>
</organism>
<sequence>MLLIAIAPLIAIGYIDWQHRRIPNSYLLVLLGLGTYSMLIIEGSSLTTVLINIVIALALTLPGYIRGLLGGGDVKLMLAITPLYAPLQLLLVFSIGIGSLLLLMAFLHIAQRMSLTKAYCSNMAVQQSPFQRGLPLGTAIALGAVILHFQSSF</sequence>
<feature type="transmembrane region" description="Helical" evidence="1">
    <location>
        <begin position="23"/>
        <end position="41"/>
    </location>
</feature>
<evidence type="ECO:0000313" key="3">
    <source>
        <dbReference type="EMBL" id="AMO68165.1"/>
    </source>
</evidence>
<gene>
    <name evidence="3" type="ORF">AZF00_07545</name>
</gene>
<feature type="transmembrane region" description="Helical" evidence="1">
    <location>
        <begin position="130"/>
        <end position="149"/>
    </location>
</feature>
<proteinExistence type="predicted"/>
<feature type="domain" description="Prepilin type IV endopeptidase peptidase" evidence="2">
    <location>
        <begin position="4"/>
        <end position="97"/>
    </location>
</feature>
<feature type="transmembrane region" description="Helical" evidence="1">
    <location>
        <begin position="85"/>
        <end position="109"/>
    </location>
</feature>
<dbReference type="Proteomes" id="UP000074119">
    <property type="component" value="Chromosome"/>
</dbReference>
<dbReference type="GO" id="GO:0004190">
    <property type="term" value="F:aspartic-type endopeptidase activity"/>
    <property type="evidence" value="ECO:0007669"/>
    <property type="project" value="InterPro"/>
</dbReference>
<evidence type="ECO:0000256" key="1">
    <source>
        <dbReference type="SAM" id="Phobius"/>
    </source>
</evidence>
<keyword evidence="1" id="KW-0472">Membrane</keyword>
<dbReference type="EMBL" id="CP014544">
    <property type="protein sequence ID" value="AMO68165.1"/>
    <property type="molecule type" value="Genomic_DNA"/>
</dbReference>
<accession>A0A127M4K1</accession>
<evidence type="ECO:0000259" key="2">
    <source>
        <dbReference type="Pfam" id="PF01478"/>
    </source>
</evidence>
<dbReference type="AlphaFoldDB" id="A0A127M4K1"/>
<dbReference type="RefSeq" id="WP_008247539.1">
    <property type="nucleotide sequence ID" value="NZ_CP014544.1"/>
</dbReference>
<protein>
    <recommendedName>
        <fullName evidence="2">Prepilin type IV endopeptidase peptidase domain-containing protein</fullName>
    </recommendedName>
</protein>
<keyword evidence="1" id="KW-0812">Transmembrane</keyword>
<dbReference type="GO" id="GO:0016020">
    <property type="term" value="C:membrane"/>
    <property type="evidence" value="ECO:0007669"/>
    <property type="project" value="InterPro"/>
</dbReference>
<feature type="transmembrane region" description="Helical" evidence="1">
    <location>
        <begin position="48"/>
        <end position="65"/>
    </location>
</feature>
<dbReference type="Pfam" id="PF01478">
    <property type="entry name" value="Peptidase_A24"/>
    <property type="match status" value="1"/>
</dbReference>
<evidence type="ECO:0000313" key="4">
    <source>
        <dbReference type="Proteomes" id="UP000074119"/>
    </source>
</evidence>
<name>A0A127M4K1_9GAMM</name>
<dbReference type="InterPro" id="IPR000045">
    <property type="entry name" value="Prepilin_IV_endopep_pep"/>
</dbReference>